<dbReference type="InterPro" id="IPR058240">
    <property type="entry name" value="rSAM_sf"/>
</dbReference>
<evidence type="ECO:0000256" key="4">
    <source>
        <dbReference type="ARBA" id="ARBA00022485"/>
    </source>
</evidence>
<keyword evidence="8" id="KW-0408">Iron</keyword>
<comment type="caution">
    <text evidence="12">The sequence shown here is derived from an EMBL/GenBank/DDBJ whole genome shotgun (WGS) entry which is preliminary data.</text>
</comment>
<dbReference type="GO" id="GO:0016491">
    <property type="term" value="F:oxidoreductase activity"/>
    <property type="evidence" value="ECO:0007669"/>
    <property type="project" value="UniProtKB-KW"/>
</dbReference>
<dbReference type="SFLD" id="SFLDG01066">
    <property type="entry name" value="organic_radical-activating_enz"/>
    <property type="match status" value="1"/>
</dbReference>
<evidence type="ECO:0000259" key="10">
    <source>
        <dbReference type="PROSITE" id="PS51379"/>
    </source>
</evidence>
<dbReference type="PROSITE" id="PS51379">
    <property type="entry name" value="4FE4S_FER_2"/>
    <property type="match status" value="2"/>
</dbReference>
<keyword evidence="5" id="KW-0949">S-adenosyl-L-methionine</keyword>
<evidence type="ECO:0000259" key="11">
    <source>
        <dbReference type="PROSITE" id="PS51918"/>
    </source>
</evidence>
<sequence>MKGLIFNIQRYSIQDGPGIRTTVFMKGCPLKCIWCANPEGQKPVPEILYDKNKCNKCYQCVNACLHGAISIFQDGFIDINRRICKRCKKYPCIDACGEEALKLVGKFVTIEELMQEVEKDSLFYRNSNGGVTLSGGEPTKQFEFILEFFKRCKEKGIHTILDTCGYTSWGSLKKILEYIDLVLYDIKHIDSEKHKKFTGVSNEIILSNAKALLDNNIKTIFRIPIIPGYNDEKENIETIARFLKEIGGKEVNLLPYHRLGIKKYEKLGINYSLKIQSPTKRSLEEIKAIFKEKGLKCLII</sequence>
<comment type="subunit">
    <text evidence="3">Monomer.</text>
</comment>
<dbReference type="InterPro" id="IPR001989">
    <property type="entry name" value="Radical_activat_CS"/>
</dbReference>
<dbReference type="PIRSF" id="PIRSF000371">
    <property type="entry name" value="PFL_act_enz"/>
    <property type="match status" value="1"/>
</dbReference>
<evidence type="ECO:0000256" key="5">
    <source>
        <dbReference type="ARBA" id="ARBA00022691"/>
    </source>
</evidence>
<evidence type="ECO:0000256" key="2">
    <source>
        <dbReference type="ARBA" id="ARBA00009777"/>
    </source>
</evidence>
<dbReference type="CDD" id="cd01335">
    <property type="entry name" value="Radical_SAM"/>
    <property type="match status" value="1"/>
</dbReference>
<dbReference type="GO" id="GO:0046872">
    <property type="term" value="F:metal ion binding"/>
    <property type="evidence" value="ECO:0007669"/>
    <property type="project" value="UniProtKB-KW"/>
</dbReference>
<proteinExistence type="inferred from homology"/>
<dbReference type="AlphaFoldDB" id="A0A7C1ZF94"/>
<name>A0A7C1ZF94_DESA2</name>
<dbReference type="SFLD" id="SFLDS00029">
    <property type="entry name" value="Radical_SAM"/>
    <property type="match status" value="1"/>
</dbReference>
<feature type="domain" description="4Fe-4S ferredoxin-type" evidence="10">
    <location>
        <begin position="75"/>
        <end position="106"/>
    </location>
</feature>
<evidence type="ECO:0000256" key="1">
    <source>
        <dbReference type="ARBA" id="ARBA00001966"/>
    </source>
</evidence>
<reference evidence="12" key="1">
    <citation type="journal article" date="2020" name="mSystems">
        <title>Genome- and Community-Level Interaction Insights into Carbon Utilization and Element Cycling Functions of Hydrothermarchaeota in Hydrothermal Sediment.</title>
        <authorList>
            <person name="Zhou Z."/>
            <person name="Liu Y."/>
            <person name="Xu W."/>
            <person name="Pan J."/>
            <person name="Luo Z.H."/>
            <person name="Li M."/>
        </authorList>
    </citation>
    <scope>NUCLEOTIDE SEQUENCE [LARGE SCALE GENOMIC DNA]</scope>
    <source>
        <strain evidence="12">HyVt-389</strain>
    </source>
</reference>
<dbReference type="NCBIfam" id="TIGR02494">
    <property type="entry name" value="PFLE_PFLC"/>
    <property type="match status" value="1"/>
</dbReference>
<dbReference type="GO" id="GO:0051539">
    <property type="term" value="F:4 iron, 4 sulfur cluster binding"/>
    <property type="evidence" value="ECO:0007669"/>
    <property type="project" value="UniProtKB-KW"/>
</dbReference>
<dbReference type="PROSITE" id="PS51918">
    <property type="entry name" value="RADICAL_SAM"/>
    <property type="match status" value="1"/>
</dbReference>
<evidence type="ECO:0000256" key="9">
    <source>
        <dbReference type="ARBA" id="ARBA00023014"/>
    </source>
</evidence>
<keyword evidence="6" id="KW-0479">Metal-binding</keyword>
<comment type="similarity">
    <text evidence="2">Belongs to the organic radical-activating enzymes family.</text>
</comment>
<accession>A0A7C1ZF94</accession>
<organism evidence="12">
    <name type="scientific">Desulfofervidus auxilii</name>
    <dbReference type="NCBI Taxonomy" id="1621989"/>
    <lineage>
        <taxon>Bacteria</taxon>
        <taxon>Pseudomonadati</taxon>
        <taxon>Thermodesulfobacteriota</taxon>
        <taxon>Candidatus Desulfofervidia</taxon>
        <taxon>Candidatus Desulfofervidales</taxon>
        <taxon>Candidatus Desulfofervidaceae</taxon>
        <taxon>Candidatus Desulfofervidus</taxon>
    </lineage>
</organism>
<feature type="domain" description="4Fe-4S ferredoxin-type" evidence="10">
    <location>
        <begin position="45"/>
        <end position="74"/>
    </location>
</feature>
<dbReference type="Gene3D" id="3.80.30.10">
    <property type="entry name" value="pyruvate-formate lyase- activating enzyme"/>
    <property type="match status" value="1"/>
</dbReference>
<dbReference type="Proteomes" id="UP000885738">
    <property type="component" value="Unassembled WGS sequence"/>
</dbReference>
<dbReference type="SUPFAM" id="SSF54862">
    <property type="entry name" value="4Fe-4S ferredoxins"/>
    <property type="match status" value="1"/>
</dbReference>
<dbReference type="SUPFAM" id="SSF102114">
    <property type="entry name" value="Radical SAM enzymes"/>
    <property type="match status" value="1"/>
</dbReference>
<dbReference type="InterPro" id="IPR034457">
    <property type="entry name" value="Organic_radical-activating"/>
</dbReference>
<gene>
    <name evidence="12" type="ORF">ENI35_06040</name>
</gene>
<dbReference type="SFLD" id="SFLDG01118">
    <property type="entry name" value="activating_enzymes__group_2"/>
    <property type="match status" value="1"/>
</dbReference>
<comment type="cofactor">
    <cofactor evidence="1">
        <name>[4Fe-4S] cluster</name>
        <dbReference type="ChEBI" id="CHEBI:49883"/>
    </cofactor>
</comment>
<dbReference type="PANTHER" id="PTHR30352">
    <property type="entry name" value="PYRUVATE FORMATE-LYASE-ACTIVATING ENZYME"/>
    <property type="match status" value="1"/>
</dbReference>
<evidence type="ECO:0000256" key="8">
    <source>
        <dbReference type="ARBA" id="ARBA00023004"/>
    </source>
</evidence>
<dbReference type="Pfam" id="PF04055">
    <property type="entry name" value="Radical_SAM"/>
    <property type="match status" value="1"/>
</dbReference>
<keyword evidence="4" id="KW-0004">4Fe-4S</keyword>
<dbReference type="PANTHER" id="PTHR30352:SF4">
    <property type="entry name" value="PYRUVATE FORMATE-LYASE 2-ACTIVATING ENZYME"/>
    <property type="match status" value="1"/>
</dbReference>
<dbReference type="InterPro" id="IPR040074">
    <property type="entry name" value="BssD/PflA/YjjW"/>
</dbReference>
<dbReference type="EMBL" id="DRIH01000212">
    <property type="protein sequence ID" value="HEC68350.1"/>
    <property type="molecule type" value="Genomic_DNA"/>
</dbReference>
<dbReference type="InterPro" id="IPR007197">
    <property type="entry name" value="rSAM"/>
</dbReference>
<keyword evidence="7" id="KW-0560">Oxidoreductase</keyword>
<protein>
    <submittedName>
        <fullName evidence="12">Glycyl-radical enzyme activating protein</fullName>
    </submittedName>
</protein>
<dbReference type="Gene3D" id="3.30.70.20">
    <property type="match status" value="1"/>
</dbReference>
<feature type="domain" description="Radical SAM core" evidence="11">
    <location>
        <begin position="14"/>
        <end position="296"/>
    </location>
</feature>
<evidence type="ECO:0000313" key="12">
    <source>
        <dbReference type="EMBL" id="HEC68350.1"/>
    </source>
</evidence>
<dbReference type="InterPro" id="IPR012839">
    <property type="entry name" value="Organic_radical_activase"/>
</dbReference>
<dbReference type="PROSITE" id="PS01087">
    <property type="entry name" value="RADICAL_ACTIVATING"/>
    <property type="match status" value="1"/>
</dbReference>
<evidence type="ECO:0000256" key="6">
    <source>
        <dbReference type="ARBA" id="ARBA00022723"/>
    </source>
</evidence>
<evidence type="ECO:0000256" key="7">
    <source>
        <dbReference type="ARBA" id="ARBA00023002"/>
    </source>
</evidence>
<keyword evidence="9" id="KW-0411">Iron-sulfur</keyword>
<dbReference type="InterPro" id="IPR017896">
    <property type="entry name" value="4Fe4S_Fe-S-bd"/>
</dbReference>
<evidence type="ECO:0000256" key="3">
    <source>
        <dbReference type="ARBA" id="ARBA00011245"/>
    </source>
</evidence>